<keyword evidence="2" id="KW-1185">Reference proteome</keyword>
<name>D3BHB6_HETP5</name>
<proteinExistence type="predicted"/>
<dbReference type="GeneID" id="31363398"/>
<accession>D3BHB6</accession>
<organism evidence="1 2">
    <name type="scientific">Heterostelium pallidum (strain ATCC 26659 / Pp 5 / PN500)</name>
    <name type="common">Cellular slime mold</name>
    <name type="synonym">Polysphondylium pallidum</name>
    <dbReference type="NCBI Taxonomy" id="670386"/>
    <lineage>
        <taxon>Eukaryota</taxon>
        <taxon>Amoebozoa</taxon>
        <taxon>Evosea</taxon>
        <taxon>Eumycetozoa</taxon>
        <taxon>Dictyostelia</taxon>
        <taxon>Acytosteliales</taxon>
        <taxon>Acytosteliaceae</taxon>
        <taxon>Heterostelium</taxon>
    </lineage>
</organism>
<evidence type="ECO:0000313" key="1">
    <source>
        <dbReference type="EMBL" id="EFA79093.1"/>
    </source>
</evidence>
<evidence type="ECO:0000313" key="2">
    <source>
        <dbReference type="Proteomes" id="UP000001396"/>
    </source>
</evidence>
<dbReference type="EMBL" id="ADBJ01000036">
    <property type="protein sequence ID" value="EFA79093.1"/>
    <property type="molecule type" value="Genomic_DNA"/>
</dbReference>
<sequence>MSHPMMNMRYNQMGKMEIDDQIYEDFDEDSLSLDPMNDNNKQIVHQDFFNGNYC</sequence>
<protein>
    <submittedName>
        <fullName evidence="1">Uncharacterized protein</fullName>
    </submittedName>
</protein>
<dbReference type="AlphaFoldDB" id="D3BHB6"/>
<comment type="caution">
    <text evidence="1">The sequence shown here is derived from an EMBL/GenBank/DDBJ whole genome shotgun (WGS) entry which is preliminary data.</text>
</comment>
<dbReference type="Proteomes" id="UP000001396">
    <property type="component" value="Unassembled WGS sequence"/>
</dbReference>
<dbReference type="RefSeq" id="XP_020431215.1">
    <property type="nucleotide sequence ID" value="XM_020578751.1"/>
</dbReference>
<dbReference type="InParanoid" id="D3BHB6"/>
<gene>
    <name evidence="1" type="ORF">PPL_07918</name>
</gene>
<reference evidence="1 2" key="1">
    <citation type="journal article" date="2011" name="Genome Res.">
        <title>Phylogeny-wide analysis of social amoeba genomes highlights ancient origins for complex intercellular communication.</title>
        <authorList>
            <person name="Heidel A.J."/>
            <person name="Lawal H.M."/>
            <person name="Felder M."/>
            <person name="Schilde C."/>
            <person name="Helps N.R."/>
            <person name="Tunggal B."/>
            <person name="Rivero F."/>
            <person name="John U."/>
            <person name="Schleicher M."/>
            <person name="Eichinger L."/>
            <person name="Platzer M."/>
            <person name="Noegel A.A."/>
            <person name="Schaap P."/>
            <person name="Gloeckner G."/>
        </authorList>
    </citation>
    <scope>NUCLEOTIDE SEQUENCE [LARGE SCALE GENOMIC DNA]</scope>
    <source>
        <strain evidence="2">ATCC 26659 / Pp 5 / PN500</strain>
    </source>
</reference>